<organism evidence="6 7">
    <name type="scientific">Capnocytophaga sputigena</name>
    <dbReference type="NCBI Taxonomy" id="1019"/>
    <lineage>
        <taxon>Bacteria</taxon>
        <taxon>Pseudomonadati</taxon>
        <taxon>Bacteroidota</taxon>
        <taxon>Flavobacteriia</taxon>
        <taxon>Flavobacteriales</taxon>
        <taxon>Flavobacteriaceae</taxon>
        <taxon>Capnocytophaga</taxon>
    </lineage>
</organism>
<dbReference type="Gene3D" id="2.70.70.10">
    <property type="entry name" value="Glucose Permease (Domain IIA)"/>
    <property type="match status" value="1"/>
</dbReference>
<dbReference type="PANTHER" id="PTHR21666:SF289">
    <property type="entry name" value="L-ALA--D-GLU ENDOPEPTIDASE"/>
    <property type="match status" value="1"/>
</dbReference>
<evidence type="ECO:0000259" key="5">
    <source>
        <dbReference type="Pfam" id="PF01551"/>
    </source>
</evidence>
<dbReference type="InterPro" id="IPR016047">
    <property type="entry name" value="M23ase_b-sheet_dom"/>
</dbReference>
<feature type="compositionally biased region" description="Polar residues" evidence="3">
    <location>
        <begin position="261"/>
        <end position="274"/>
    </location>
</feature>
<accession>A0ABN5BQL6</accession>
<keyword evidence="7" id="KW-1185">Reference proteome</keyword>
<feature type="region of interest" description="Disordered" evidence="3">
    <location>
        <begin position="255"/>
        <end position="277"/>
    </location>
</feature>
<evidence type="ECO:0000313" key="6">
    <source>
        <dbReference type="EMBL" id="ATA85644.1"/>
    </source>
</evidence>
<dbReference type="RefSeq" id="WP_002678375.1">
    <property type="nucleotide sequence ID" value="NZ_CAUOZK010000023.1"/>
</dbReference>
<evidence type="ECO:0000256" key="3">
    <source>
        <dbReference type="SAM" id="MobiDB-lite"/>
    </source>
</evidence>
<proteinExistence type="predicted"/>
<dbReference type="PANTHER" id="PTHR21666">
    <property type="entry name" value="PEPTIDASE-RELATED"/>
    <property type="match status" value="1"/>
</dbReference>
<protein>
    <submittedName>
        <fullName evidence="6">Peptidase M23</fullName>
    </submittedName>
</protein>
<feature type="coiled-coil region" evidence="2">
    <location>
        <begin position="182"/>
        <end position="237"/>
    </location>
</feature>
<keyword evidence="1 4" id="KW-0732">Signal</keyword>
<gene>
    <name evidence="6" type="ORF">CGC55_10635</name>
</gene>
<dbReference type="InterPro" id="IPR050570">
    <property type="entry name" value="Cell_wall_metabolism_enzyme"/>
</dbReference>
<name>A0ABN5BQL6_CAPSP</name>
<feature type="chain" id="PRO_5046963011" evidence="4">
    <location>
        <begin position="20"/>
        <end position="428"/>
    </location>
</feature>
<reference evidence="7" key="1">
    <citation type="submission" date="2017-06" db="EMBL/GenBank/DDBJ databases">
        <title>Capnocytophaga spp. assemblies.</title>
        <authorList>
            <person name="Gulvik C.A."/>
        </authorList>
    </citation>
    <scope>NUCLEOTIDE SEQUENCE [LARGE SCALE GENOMIC DNA]</scope>
    <source>
        <strain evidence="7">KC1668</strain>
    </source>
</reference>
<feature type="signal peptide" evidence="4">
    <location>
        <begin position="1"/>
        <end position="19"/>
    </location>
</feature>
<sequence length="428" mass="49275">MNILKIILLLLCFPLLLTAQTKQKELEQRKKALLEQIKEMSALRQEQSQQHKTTVQQIEVANEKILARTRLIQINQQQANLLSKEIADNEEQMRTLKKELEYHKGEYAKIIKQSYKSKSAQNRLLFLLSSESFSQAYKRLAYMKQYVNYRKEQVTLIQTKTNKIKSLNDTLIAQRNTKNQVLEEQRQEQATLQTEKKELETLAANIRTVERSYEAQIREKQKQANAIDREIQRLIRLAIIEANKREKERLAALNRGKGNAPKTQGGMTTSTPPSASDAEVSFVLTPESRRVADSFEANKGNLIWPVVKGYKSQGFGVYYDPVYPELQHYNNGVTIATEKGAEARCVFEGEVSAIQSIPGSNKVVQVRHGNYITIYYNLTDVYVKKGDKVKAKEALGKIFTDSNGKTEMKFFLYKNTTRLNPEFWIHKM</sequence>
<evidence type="ECO:0000256" key="4">
    <source>
        <dbReference type="SAM" id="SignalP"/>
    </source>
</evidence>
<dbReference type="Gene3D" id="6.10.250.3150">
    <property type="match status" value="1"/>
</dbReference>
<keyword evidence="2" id="KW-0175">Coiled coil</keyword>
<dbReference type="Proteomes" id="UP000217301">
    <property type="component" value="Chromosome"/>
</dbReference>
<dbReference type="Pfam" id="PF01551">
    <property type="entry name" value="Peptidase_M23"/>
    <property type="match status" value="1"/>
</dbReference>
<feature type="domain" description="M23ase beta-sheet core" evidence="5">
    <location>
        <begin position="329"/>
        <end position="421"/>
    </location>
</feature>
<dbReference type="CDD" id="cd12797">
    <property type="entry name" value="M23_peptidase"/>
    <property type="match status" value="1"/>
</dbReference>
<evidence type="ECO:0000256" key="2">
    <source>
        <dbReference type="SAM" id="Coils"/>
    </source>
</evidence>
<evidence type="ECO:0000256" key="1">
    <source>
        <dbReference type="ARBA" id="ARBA00022729"/>
    </source>
</evidence>
<evidence type="ECO:0000313" key="7">
    <source>
        <dbReference type="Proteomes" id="UP000217301"/>
    </source>
</evidence>
<feature type="coiled-coil region" evidence="2">
    <location>
        <begin position="16"/>
        <end position="106"/>
    </location>
</feature>
<dbReference type="InterPro" id="IPR011055">
    <property type="entry name" value="Dup_hybrid_motif"/>
</dbReference>
<dbReference type="SUPFAM" id="SSF51261">
    <property type="entry name" value="Duplicated hybrid motif"/>
    <property type="match status" value="1"/>
</dbReference>
<dbReference type="EMBL" id="CP022385">
    <property type="protein sequence ID" value="ATA85644.1"/>
    <property type="molecule type" value="Genomic_DNA"/>
</dbReference>